<comment type="caution">
    <text evidence="2">The sequence shown here is derived from an EMBL/GenBank/DDBJ whole genome shotgun (WGS) entry which is preliminary data.</text>
</comment>
<feature type="region of interest" description="Disordered" evidence="1">
    <location>
        <begin position="173"/>
        <end position="257"/>
    </location>
</feature>
<protein>
    <recommendedName>
        <fullName evidence="4">DUF4219 domain-containing protein</fullName>
    </recommendedName>
</protein>
<gene>
    <name evidence="2" type="ORF">QVD17_27066</name>
</gene>
<evidence type="ECO:0000313" key="2">
    <source>
        <dbReference type="EMBL" id="KAK1417930.1"/>
    </source>
</evidence>
<keyword evidence="3" id="KW-1185">Reference proteome</keyword>
<dbReference type="AlphaFoldDB" id="A0AAD8NJ26"/>
<dbReference type="PANTHER" id="PTHR35317:SF44">
    <property type="entry name" value="RNA-DIRECTED DNA POLYMERASE"/>
    <property type="match status" value="1"/>
</dbReference>
<accession>A0AAD8NJ26</accession>
<dbReference type="Pfam" id="PF14223">
    <property type="entry name" value="Retrotran_gag_2"/>
    <property type="match status" value="1"/>
</dbReference>
<dbReference type="EMBL" id="JAUHHV010000007">
    <property type="protein sequence ID" value="KAK1417930.1"/>
    <property type="molecule type" value="Genomic_DNA"/>
</dbReference>
<reference evidence="2" key="1">
    <citation type="journal article" date="2023" name="bioRxiv">
        <title>Improved chromosome-level genome assembly for marigold (Tagetes erecta).</title>
        <authorList>
            <person name="Jiang F."/>
            <person name="Yuan L."/>
            <person name="Wang S."/>
            <person name="Wang H."/>
            <person name="Xu D."/>
            <person name="Wang A."/>
            <person name="Fan W."/>
        </authorList>
    </citation>
    <scope>NUCLEOTIDE SEQUENCE</scope>
    <source>
        <strain evidence="2">WSJ</strain>
        <tissue evidence="2">Leaf</tissue>
    </source>
</reference>
<evidence type="ECO:0000313" key="3">
    <source>
        <dbReference type="Proteomes" id="UP001229421"/>
    </source>
</evidence>
<evidence type="ECO:0000256" key="1">
    <source>
        <dbReference type="SAM" id="MobiDB-lite"/>
    </source>
</evidence>
<dbReference type="PANTHER" id="PTHR35317">
    <property type="entry name" value="OS04G0629600 PROTEIN"/>
    <property type="match status" value="1"/>
</dbReference>
<name>A0AAD8NJ26_TARER</name>
<organism evidence="2 3">
    <name type="scientific">Tagetes erecta</name>
    <name type="common">African marigold</name>
    <dbReference type="NCBI Taxonomy" id="13708"/>
    <lineage>
        <taxon>Eukaryota</taxon>
        <taxon>Viridiplantae</taxon>
        <taxon>Streptophyta</taxon>
        <taxon>Embryophyta</taxon>
        <taxon>Tracheophyta</taxon>
        <taxon>Spermatophyta</taxon>
        <taxon>Magnoliopsida</taxon>
        <taxon>eudicotyledons</taxon>
        <taxon>Gunneridae</taxon>
        <taxon>Pentapetalae</taxon>
        <taxon>asterids</taxon>
        <taxon>campanulids</taxon>
        <taxon>Asterales</taxon>
        <taxon>Asteraceae</taxon>
        <taxon>Asteroideae</taxon>
        <taxon>Heliantheae alliance</taxon>
        <taxon>Tageteae</taxon>
        <taxon>Tagetes</taxon>
    </lineage>
</organism>
<feature type="compositionally biased region" description="Basic and acidic residues" evidence="1">
    <location>
        <begin position="216"/>
        <end position="238"/>
    </location>
</feature>
<proteinExistence type="predicted"/>
<sequence>MLTLTNYTTWSIRMRVILNVHDVWDTVEPGSADSKKNNTAMAVLFQAIPESLLLQIGNLKTMKEMWDAIKTRHLGADRVKEARLQTLMNEFEGLKMKEHETIDDFASKLSGIASKAASLGEIIEQSKLVKKFLSGLPRKRFIQIVASIEQTVDLKKIGFEDIIGRLKAYEERIREEDETENQSKLLYSKSDYSSNRNQSSSRGRGRSNNSYRGRGRGRDNGQDRSNRDSSKYRGDQNDKVPITKPPENQPQNAFNSDCSRSTMHRITFFSIRFVVEFWLL</sequence>
<feature type="compositionally biased region" description="Low complexity" evidence="1">
    <location>
        <begin position="183"/>
        <end position="212"/>
    </location>
</feature>
<dbReference type="Proteomes" id="UP001229421">
    <property type="component" value="Unassembled WGS sequence"/>
</dbReference>
<evidence type="ECO:0008006" key="4">
    <source>
        <dbReference type="Google" id="ProtNLM"/>
    </source>
</evidence>